<reference evidence="1 2" key="1">
    <citation type="journal article" date="2014" name="Int. J. Syst. Evol. Microbiol.">
        <title>Brachybacterium ginsengisoli sp. nov., isolated from soil of a ginseng field.</title>
        <authorList>
            <person name="Hoang V.A."/>
            <person name="Kim Y.J."/>
            <person name="Nguyen N.L."/>
            <person name="Yang D.C."/>
        </authorList>
    </citation>
    <scope>NUCLEOTIDE SEQUENCE [LARGE SCALE GENOMIC DNA]</scope>
    <source>
        <strain evidence="1 2">DCY80</strain>
    </source>
</reference>
<proteinExistence type="predicted"/>
<dbReference type="EMBL" id="CP023564">
    <property type="protein sequence ID" value="ATG53778.1"/>
    <property type="molecule type" value="Genomic_DNA"/>
</dbReference>
<name>A0A291GUB2_9MICO</name>
<dbReference type="OrthoDB" id="4793304at2"/>
<accession>A0A291GUB2</accession>
<protein>
    <submittedName>
        <fullName evidence="1">Uncharacterized protein</fullName>
    </submittedName>
</protein>
<dbReference type="AlphaFoldDB" id="A0A291GUB2"/>
<dbReference type="RefSeq" id="WP_096798257.1">
    <property type="nucleotide sequence ID" value="NZ_CP023564.1"/>
</dbReference>
<keyword evidence="2" id="KW-1185">Reference proteome</keyword>
<gene>
    <name evidence="1" type="ORF">CFK41_02530</name>
</gene>
<dbReference type="Proteomes" id="UP000217889">
    <property type="component" value="Chromosome"/>
</dbReference>
<evidence type="ECO:0000313" key="1">
    <source>
        <dbReference type="EMBL" id="ATG53778.1"/>
    </source>
</evidence>
<sequence length="150" mass="16211">MAAKKLTTLGPKGKGALDTAKWALPLLVAAGRWVSANPEILEKAKQQITQLTKARTGTPEGVLETITVLRGNVDYLTASADDEAEVKQARDWERQLARCEQAALLLKAPGAPGKERRALKKRIGALRSEIVAAFIAEQGEDAVEGDARRR</sequence>
<evidence type="ECO:0000313" key="2">
    <source>
        <dbReference type="Proteomes" id="UP000217889"/>
    </source>
</evidence>
<dbReference type="KEGG" id="bgg:CFK41_02530"/>
<organism evidence="1 2">
    <name type="scientific">Brachybacterium ginsengisoli</name>
    <dbReference type="NCBI Taxonomy" id="1331682"/>
    <lineage>
        <taxon>Bacteria</taxon>
        <taxon>Bacillati</taxon>
        <taxon>Actinomycetota</taxon>
        <taxon>Actinomycetes</taxon>
        <taxon>Micrococcales</taxon>
        <taxon>Dermabacteraceae</taxon>
        <taxon>Brachybacterium</taxon>
    </lineage>
</organism>